<evidence type="ECO:0000313" key="2">
    <source>
        <dbReference type="EMBL" id="OHA58179.1"/>
    </source>
</evidence>
<dbReference type="Proteomes" id="UP000176222">
    <property type="component" value="Unassembled WGS sequence"/>
</dbReference>
<dbReference type="STRING" id="1802436.A2370_00570"/>
<accession>A0A1G2QDP4</accession>
<proteinExistence type="predicted"/>
<evidence type="ECO:0000313" key="3">
    <source>
        <dbReference type="Proteomes" id="UP000176222"/>
    </source>
</evidence>
<gene>
    <name evidence="2" type="ORF">A2370_00570</name>
</gene>
<reference evidence="2 3" key="1">
    <citation type="journal article" date="2016" name="Nat. Commun.">
        <title>Thousands of microbial genomes shed light on interconnected biogeochemical processes in an aquifer system.</title>
        <authorList>
            <person name="Anantharaman K."/>
            <person name="Brown C.T."/>
            <person name="Hug L.A."/>
            <person name="Sharon I."/>
            <person name="Castelle C.J."/>
            <person name="Probst A.J."/>
            <person name="Thomas B.C."/>
            <person name="Singh A."/>
            <person name="Wilkins M.J."/>
            <person name="Karaoz U."/>
            <person name="Brodie E.L."/>
            <person name="Williams K.H."/>
            <person name="Hubbard S.S."/>
            <person name="Banfield J.F."/>
        </authorList>
    </citation>
    <scope>NUCLEOTIDE SEQUENCE [LARGE SCALE GENOMIC DNA]</scope>
</reference>
<keyword evidence="1" id="KW-0472">Membrane</keyword>
<dbReference type="EMBL" id="MHTH01000013">
    <property type="protein sequence ID" value="OHA58179.1"/>
    <property type="molecule type" value="Genomic_DNA"/>
</dbReference>
<feature type="transmembrane region" description="Helical" evidence="1">
    <location>
        <begin position="21"/>
        <end position="43"/>
    </location>
</feature>
<sequence length="100" mass="11054">MSLQETIIRWQGKNDADKKNLAVGLAIFGTGLIFIVWAVFFMIDINRPAPAPAPKETAPVAVIDQRSTWQKVSEGLTDTTDSILHGARVMLERTGLFKNN</sequence>
<protein>
    <submittedName>
        <fullName evidence="2">Uncharacterized protein</fullName>
    </submittedName>
</protein>
<keyword evidence="1" id="KW-0812">Transmembrane</keyword>
<evidence type="ECO:0000256" key="1">
    <source>
        <dbReference type="SAM" id="Phobius"/>
    </source>
</evidence>
<comment type="caution">
    <text evidence="2">The sequence shown here is derived from an EMBL/GenBank/DDBJ whole genome shotgun (WGS) entry which is preliminary data.</text>
</comment>
<organism evidence="2 3">
    <name type="scientific">Candidatus Vogelbacteria bacterium RIFOXYB1_FULL_42_16</name>
    <dbReference type="NCBI Taxonomy" id="1802436"/>
    <lineage>
        <taxon>Bacteria</taxon>
        <taxon>Candidatus Vogeliibacteriota</taxon>
    </lineage>
</organism>
<keyword evidence="1" id="KW-1133">Transmembrane helix</keyword>
<dbReference type="AlphaFoldDB" id="A0A1G2QDP4"/>
<name>A0A1G2QDP4_9BACT</name>